<dbReference type="EMBL" id="JOMM01000046">
    <property type="protein sequence ID" value="OUI84374.1"/>
    <property type="molecule type" value="Genomic_DNA"/>
</dbReference>
<dbReference type="RefSeq" id="WP_086641704.1">
    <property type="nucleotide sequence ID" value="NZ_JOMM01000046.1"/>
</dbReference>
<evidence type="ECO:0000313" key="3">
    <source>
        <dbReference type="Proteomes" id="UP000194565"/>
    </source>
</evidence>
<gene>
    <name evidence="2" type="ORF">HC62_13260</name>
</gene>
<dbReference type="GO" id="GO:0019239">
    <property type="term" value="F:deaminase activity"/>
    <property type="evidence" value="ECO:0007669"/>
    <property type="project" value="TreeGrafter"/>
</dbReference>
<comment type="caution">
    <text evidence="2">The sequence shown here is derived from an EMBL/GenBank/DDBJ whole genome shotgun (WGS) entry which is preliminary data.</text>
</comment>
<sequence>MQNHTYSSDIVCLNTQEIAPPSGHYSHVCTAGGFVFISGQLPLDSSGLPLRDEPFEAQAQRVLHNIDACLKVVRCARTDLVQVRVYVACISNWPAFNKVYGDWIGEHKPARAGAQSSSLHHGVAVEVEAMAL</sequence>
<accession>A0A252A4P3</accession>
<organism evidence="2 3">
    <name type="scientific">Acetobacter tropicalis</name>
    <dbReference type="NCBI Taxonomy" id="104102"/>
    <lineage>
        <taxon>Bacteria</taxon>
        <taxon>Pseudomonadati</taxon>
        <taxon>Pseudomonadota</taxon>
        <taxon>Alphaproteobacteria</taxon>
        <taxon>Acetobacterales</taxon>
        <taxon>Acetobacteraceae</taxon>
        <taxon>Acetobacter</taxon>
    </lineage>
</organism>
<dbReference type="PANTHER" id="PTHR11803:SF58">
    <property type="entry name" value="PROTEIN HMF1-RELATED"/>
    <property type="match status" value="1"/>
</dbReference>
<proteinExistence type="inferred from homology"/>
<dbReference type="InterPro" id="IPR035959">
    <property type="entry name" value="RutC-like_sf"/>
</dbReference>
<dbReference type="GO" id="GO:0005829">
    <property type="term" value="C:cytosol"/>
    <property type="evidence" value="ECO:0007669"/>
    <property type="project" value="TreeGrafter"/>
</dbReference>
<dbReference type="SUPFAM" id="SSF55298">
    <property type="entry name" value="YjgF-like"/>
    <property type="match status" value="1"/>
</dbReference>
<dbReference type="CDD" id="cd00448">
    <property type="entry name" value="YjgF_YER057c_UK114_family"/>
    <property type="match status" value="1"/>
</dbReference>
<evidence type="ECO:0000256" key="1">
    <source>
        <dbReference type="ARBA" id="ARBA00010552"/>
    </source>
</evidence>
<dbReference type="Pfam" id="PF01042">
    <property type="entry name" value="Ribonuc_L-PSP"/>
    <property type="match status" value="1"/>
</dbReference>
<dbReference type="Gene3D" id="3.30.1330.40">
    <property type="entry name" value="RutC-like"/>
    <property type="match status" value="1"/>
</dbReference>
<dbReference type="AlphaFoldDB" id="A0A252A4P3"/>
<dbReference type="PANTHER" id="PTHR11803">
    <property type="entry name" value="2-IMINOBUTANOATE/2-IMINOPROPANOATE DEAMINASE RIDA"/>
    <property type="match status" value="1"/>
</dbReference>
<dbReference type="Proteomes" id="UP000194565">
    <property type="component" value="Unassembled WGS sequence"/>
</dbReference>
<comment type="similarity">
    <text evidence="1">Belongs to the RutC family.</text>
</comment>
<name>A0A252A4P3_9PROT</name>
<reference evidence="2 3" key="1">
    <citation type="submission" date="2014-06" db="EMBL/GenBank/DDBJ databases">
        <authorList>
            <person name="Ju J."/>
            <person name="Zhang J."/>
        </authorList>
    </citation>
    <scope>NUCLEOTIDE SEQUENCE [LARGE SCALE GENOMIC DNA]</scope>
    <source>
        <strain evidence="2">DmW_042</strain>
    </source>
</reference>
<protein>
    <submittedName>
        <fullName evidence="2">Endoribonuclease L-PSP</fullName>
    </submittedName>
</protein>
<dbReference type="InterPro" id="IPR006175">
    <property type="entry name" value="YjgF/YER057c/UK114"/>
</dbReference>
<evidence type="ECO:0000313" key="2">
    <source>
        <dbReference type="EMBL" id="OUI84374.1"/>
    </source>
</evidence>